<dbReference type="STRING" id="33114.A0A2G2WLE8"/>
<evidence type="ECO:0000256" key="1">
    <source>
        <dbReference type="SAM" id="MobiDB-lite"/>
    </source>
</evidence>
<gene>
    <name evidence="2" type="ORF">CQW23_15222</name>
</gene>
<dbReference type="Pfam" id="PF07911">
    <property type="entry name" value="DUF1677"/>
    <property type="match status" value="1"/>
</dbReference>
<accession>A0A2G2WLE8</accession>
<sequence>MAPHGEPISKSSYVRTKNLSKPPRLSNDNLQRTMSDISFEWMNKDTISPIDSSNDLPPISEVENAKCECCGMSEEFTHEYIDRVRKKYSGKWICGLCSEAVKEEAEKNGGKNEEALSTHMCAHSKFNKFGRAYPVLYQAEAMREMLKKSARDGRGILRAKSISPRDKIVTKRGTTGIARSTSCIPAITKEINELN</sequence>
<feature type="compositionally biased region" description="Polar residues" evidence="1">
    <location>
        <begin position="9"/>
        <end position="19"/>
    </location>
</feature>
<dbReference type="OrthoDB" id="673856at2759"/>
<dbReference type="PANTHER" id="PTHR33108:SF40">
    <property type="entry name" value="DUF1677 FAMILY PROTEIN"/>
    <property type="match status" value="1"/>
</dbReference>
<organism evidence="2 3">
    <name type="scientific">Capsicum baccatum</name>
    <name type="common">Peruvian pepper</name>
    <dbReference type="NCBI Taxonomy" id="33114"/>
    <lineage>
        <taxon>Eukaryota</taxon>
        <taxon>Viridiplantae</taxon>
        <taxon>Streptophyta</taxon>
        <taxon>Embryophyta</taxon>
        <taxon>Tracheophyta</taxon>
        <taxon>Spermatophyta</taxon>
        <taxon>Magnoliopsida</taxon>
        <taxon>eudicotyledons</taxon>
        <taxon>Gunneridae</taxon>
        <taxon>Pentapetalae</taxon>
        <taxon>asterids</taxon>
        <taxon>lamiids</taxon>
        <taxon>Solanales</taxon>
        <taxon>Solanaceae</taxon>
        <taxon>Solanoideae</taxon>
        <taxon>Capsiceae</taxon>
        <taxon>Capsicum</taxon>
    </lineage>
</organism>
<evidence type="ECO:0008006" key="4">
    <source>
        <dbReference type="Google" id="ProtNLM"/>
    </source>
</evidence>
<keyword evidence="3" id="KW-1185">Reference proteome</keyword>
<evidence type="ECO:0000313" key="2">
    <source>
        <dbReference type="EMBL" id="PHT46064.1"/>
    </source>
</evidence>
<reference evidence="2 3" key="1">
    <citation type="journal article" date="2017" name="Genome Biol.">
        <title>New reference genome sequences of hot pepper reveal the massive evolution of plant disease-resistance genes by retroduplication.</title>
        <authorList>
            <person name="Kim S."/>
            <person name="Park J."/>
            <person name="Yeom S.I."/>
            <person name="Kim Y.M."/>
            <person name="Seo E."/>
            <person name="Kim K.T."/>
            <person name="Kim M.S."/>
            <person name="Lee J.M."/>
            <person name="Cheong K."/>
            <person name="Shin H.S."/>
            <person name="Kim S.B."/>
            <person name="Han K."/>
            <person name="Lee J."/>
            <person name="Park M."/>
            <person name="Lee H.A."/>
            <person name="Lee H.Y."/>
            <person name="Lee Y."/>
            <person name="Oh S."/>
            <person name="Lee J.H."/>
            <person name="Choi E."/>
            <person name="Choi E."/>
            <person name="Lee S.E."/>
            <person name="Jeon J."/>
            <person name="Kim H."/>
            <person name="Choi G."/>
            <person name="Song H."/>
            <person name="Lee J."/>
            <person name="Lee S.C."/>
            <person name="Kwon J.K."/>
            <person name="Lee H.Y."/>
            <person name="Koo N."/>
            <person name="Hong Y."/>
            <person name="Kim R.W."/>
            <person name="Kang W.H."/>
            <person name="Huh J.H."/>
            <person name="Kang B.C."/>
            <person name="Yang T.J."/>
            <person name="Lee Y.H."/>
            <person name="Bennetzen J.L."/>
            <person name="Choi D."/>
        </authorList>
    </citation>
    <scope>NUCLEOTIDE SEQUENCE [LARGE SCALE GENOMIC DNA]</scope>
    <source>
        <strain evidence="3">cv. PBC81</strain>
    </source>
</reference>
<name>A0A2G2WLE8_CAPBA</name>
<dbReference type="InterPro" id="IPR012876">
    <property type="entry name" value="DUF1677_pln"/>
</dbReference>
<dbReference type="EMBL" id="MLFT02000006">
    <property type="protein sequence ID" value="PHT46064.1"/>
    <property type="molecule type" value="Genomic_DNA"/>
</dbReference>
<feature type="region of interest" description="Disordered" evidence="1">
    <location>
        <begin position="1"/>
        <end position="29"/>
    </location>
</feature>
<evidence type="ECO:0000313" key="3">
    <source>
        <dbReference type="Proteomes" id="UP000224567"/>
    </source>
</evidence>
<dbReference type="PANTHER" id="PTHR33108">
    <property type="entry name" value="OS01G0745000 PROTEIN"/>
    <property type="match status" value="1"/>
</dbReference>
<reference evidence="3" key="2">
    <citation type="journal article" date="2017" name="J. Anim. Genet.">
        <title>Multiple reference genome sequences of hot pepper reveal the massive evolution of plant disease resistance genes by retroduplication.</title>
        <authorList>
            <person name="Kim S."/>
            <person name="Park J."/>
            <person name="Yeom S.-I."/>
            <person name="Kim Y.-M."/>
            <person name="Seo E."/>
            <person name="Kim K.-T."/>
            <person name="Kim M.-S."/>
            <person name="Lee J.M."/>
            <person name="Cheong K."/>
            <person name="Shin H.-S."/>
            <person name="Kim S.-B."/>
            <person name="Han K."/>
            <person name="Lee J."/>
            <person name="Park M."/>
            <person name="Lee H.-A."/>
            <person name="Lee H.-Y."/>
            <person name="Lee Y."/>
            <person name="Oh S."/>
            <person name="Lee J.H."/>
            <person name="Choi E."/>
            <person name="Choi E."/>
            <person name="Lee S.E."/>
            <person name="Jeon J."/>
            <person name="Kim H."/>
            <person name="Choi G."/>
            <person name="Song H."/>
            <person name="Lee J."/>
            <person name="Lee S.-C."/>
            <person name="Kwon J.-K."/>
            <person name="Lee H.-Y."/>
            <person name="Koo N."/>
            <person name="Hong Y."/>
            <person name="Kim R.W."/>
            <person name="Kang W.-H."/>
            <person name="Huh J.H."/>
            <person name="Kang B.-C."/>
            <person name="Yang T.-J."/>
            <person name="Lee Y.-H."/>
            <person name="Bennetzen J.L."/>
            <person name="Choi D."/>
        </authorList>
    </citation>
    <scope>NUCLEOTIDE SEQUENCE [LARGE SCALE GENOMIC DNA]</scope>
    <source>
        <strain evidence="3">cv. PBC81</strain>
    </source>
</reference>
<dbReference type="Proteomes" id="UP000224567">
    <property type="component" value="Unassembled WGS sequence"/>
</dbReference>
<dbReference type="AlphaFoldDB" id="A0A2G2WLE8"/>
<protein>
    <recommendedName>
        <fullName evidence="4">DUF1677 domain-containing protein</fullName>
    </recommendedName>
</protein>
<proteinExistence type="predicted"/>
<comment type="caution">
    <text evidence="2">The sequence shown here is derived from an EMBL/GenBank/DDBJ whole genome shotgun (WGS) entry which is preliminary data.</text>
</comment>